<comment type="caution">
    <text evidence="2">The sequence shown here is derived from an EMBL/GenBank/DDBJ whole genome shotgun (WGS) entry which is preliminary data.</text>
</comment>
<reference evidence="2" key="1">
    <citation type="submission" date="2023-06" db="EMBL/GenBank/DDBJ databases">
        <title>Genome-scale phylogeny and comparative genomics of the fungal order Sordariales.</title>
        <authorList>
            <consortium name="Lawrence Berkeley National Laboratory"/>
            <person name="Hensen N."/>
            <person name="Bonometti L."/>
            <person name="Westerberg I."/>
            <person name="Brannstrom I.O."/>
            <person name="Guillou S."/>
            <person name="Cros-Aarteil S."/>
            <person name="Calhoun S."/>
            <person name="Haridas S."/>
            <person name="Kuo A."/>
            <person name="Mondo S."/>
            <person name="Pangilinan J."/>
            <person name="Riley R."/>
            <person name="Labutti K."/>
            <person name="Andreopoulos B."/>
            <person name="Lipzen A."/>
            <person name="Chen C."/>
            <person name="Yanf M."/>
            <person name="Daum C."/>
            <person name="Ng V."/>
            <person name="Clum A."/>
            <person name="Steindorff A."/>
            <person name="Ohm R."/>
            <person name="Martin F."/>
            <person name="Silar P."/>
            <person name="Natvig D."/>
            <person name="Lalanne C."/>
            <person name="Gautier V."/>
            <person name="Ament-Velasquez S.L."/>
            <person name="Kruys A."/>
            <person name="Hutchinson M.I."/>
            <person name="Powell A.J."/>
            <person name="Barry K."/>
            <person name="Miller A.N."/>
            <person name="Grigoriev I.V."/>
            <person name="Debuchy R."/>
            <person name="Gladieux P."/>
            <person name="Thoren M.H."/>
            <person name="Johannesson H."/>
        </authorList>
    </citation>
    <scope>NUCLEOTIDE SEQUENCE</scope>
    <source>
        <strain evidence="2">CBS 540.89</strain>
    </source>
</reference>
<feature type="compositionally biased region" description="Basic and acidic residues" evidence="1">
    <location>
        <begin position="20"/>
        <end position="33"/>
    </location>
</feature>
<accession>A0AA40BSW4</accession>
<proteinExistence type="predicted"/>
<evidence type="ECO:0000256" key="1">
    <source>
        <dbReference type="SAM" id="MobiDB-lite"/>
    </source>
</evidence>
<dbReference type="AlphaFoldDB" id="A0AA40BSW4"/>
<dbReference type="EMBL" id="JAUKTV010000004">
    <property type="protein sequence ID" value="KAK0739797.1"/>
    <property type="molecule type" value="Genomic_DNA"/>
</dbReference>
<gene>
    <name evidence="2" type="ORF">B0T21DRAFT_363342</name>
</gene>
<feature type="region of interest" description="Disordered" evidence="1">
    <location>
        <begin position="20"/>
        <end position="127"/>
    </location>
</feature>
<evidence type="ECO:0000313" key="3">
    <source>
        <dbReference type="Proteomes" id="UP001172159"/>
    </source>
</evidence>
<name>A0AA40BSW4_9PEZI</name>
<feature type="compositionally biased region" description="Polar residues" evidence="1">
    <location>
        <begin position="82"/>
        <end position="106"/>
    </location>
</feature>
<feature type="compositionally biased region" description="Pro residues" evidence="1">
    <location>
        <begin position="107"/>
        <end position="119"/>
    </location>
</feature>
<dbReference type="Proteomes" id="UP001172159">
    <property type="component" value="Unassembled WGS sequence"/>
</dbReference>
<evidence type="ECO:0000313" key="2">
    <source>
        <dbReference type="EMBL" id="KAK0739797.1"/>
    </source>
</evidence>
<keyword evidence="3" id="KW-1185">Reference proteome</keyword>
<protein>
    <submittedName>
        <fullName evidence="2">Uncharacterized protein</fullName>
    </submittedName>
</protein>
<organism evidence="2 3">
    <name type="scientific">Apiosordaria backusii</name>
    <dbReference type="NCBI Taxonomy" id="314023"/>
    <lineage>
        <taxon>Eukaryota</taxon>
        <taxon>Fungi</taxon>
        <taxon>Dikarya</taxon>
        <taxon>Ascomycota</taxon>
        <taxon>Pezizomycotina</taxon>
        <taxon>Sordariomycetes</taxon>
        <taxon>Sordariomycetidae</taxon>
        <taxon>Sordariales</taxon>
        <taxon>Lasiosphaeriaceae</taxon>
        <taxon>Apiosordaria</taxon>
    </lineage>
</organism>
<sequence length="127" mass="14586">MRVFVGYYFWTGTHNLNTRTEREREGHMQDRKLTSPQKPCIPHHHPKLDVSTLQNSHVHHLNHHYQKPTAGWRSSGKKNLDDSSALSRPTQTNLTELTNRTNQQQHNPPPSGATEPPPNLSESELKI</sequence>
<feature type="compositionally biased region" description="Basic residues" evidence="1">
    <location>
        <begin position="57"/>
        <end position="66"/>
    </location>
</feature>